<evidence type="ECO:0000313" key="7">
    <source>
        <dbReference type="Proteomes" id="UP001519348"/>
    </source>
</evidence>
<dbReference type="InterPro" id="IPR011778">
    <property type="entry name" value="Hydantoinase/dihydroPyrase"/>
</dbReference>
<dbReference type="InterPro" id="IPR011059">
    <property type="entry name" value="Metal-dep_hydrolase_composite"/>
</dbReference>
<dbReference type="InterPro" id="IPR032466">
    <property type="entry name" value="Metal_Hydrolase"/>
</dbReference>
<organism evidence="6 7">
    <name type="scientific">Jeotgalicoccus aerolatus</name>
    <dbReference type="NCBI Taxonomy" id="709510"/>
    <lineage>
        <taxon>Bacteria</taxon>
        <taxon>Bacillati</taxon>
        <taxon>Bacillota</taxon>
        <taxon>Bacilli</taxon>
        <taxon>Bacillales</taxon>
        <taxon>Staphylococcaceae</taxon>
        <taxon>Jeotgalicoccus</taxon>
    </lineage>
</organism>
<comment type="similarity">
    <text evidence="2">Belongs to the metallo-dependent hydrolases superfamily. Hydantoinase/dihydropyrimidinase family.</text>
</comment>
<dbReference type="SUPFAM" id="SSF51338">
    <property type="entry name" value="Composite domain of metallo-dependent hydrolases"/>
    <property type="match status" value="1"/>
</dbReference>
<dbReference type="PANTHER" id="PTHR11647:SF1">
    <property type="entry name" value="COLLAPSIN RESPONSE MEDIATOR PROTEIN"/>
    <property type="match status" value="1"/>
</dbReference>
<dbReference type="GO" id="GO:0004157">
    <property type="term" value="F:dihydropyrimidinase activity"/>
    <property type="evidence" value="ECO:0007669"/>
    <property type="project" value="UniProtKB-EC"/>
</dbReference>
<dbReference type="Pfam" id="PF01979">
    <property type="entry name" value="Amidohydro_1"/>
    <property type="match status" value="1"/>
</dbReference>
<dbReference type="EMBL" id="JAGGKN010000001">
    <property type="protein sequence ID" value="MBP1951062.1"/>
    <property type="molecule type" value="Genomic_DNA"/>
</dbReference>
<evidence type="ECO:0000256" key="2">
    <source>
        <dbReference type="ARBA" id="ARBA00008829"/>
    </source>
</evidence>
<comment type="cofactor">
    <cofactor evidence="1">
        <name>Zn(2+)</name>
        <dbReference type="ChEBI" id="CHEBI:29105"/>
    </cofactor>
</comment>
<name>A0ABS4HKW9_9STAP</name>
<evidence type="ECO:0000259" key="5">
    <source>
        <dbReference type="Pfam" id="PF01979"/>
    </source>
</evidence>
<keyword evidence="3" id="KW-0479">Metal-binding</keyword>
<comment type="caution">
    <text evidence="6">The sequence shown here is derived from an EMBL/GenBank/DDBJ whole genome shotgun (WGS) entry which is preliminary data.</text>
</comment>
<dbReference type="Proteomes" id="UP001519348">
    <property type="component" value="Unassembled WGS sequence"/>
</dbReference>
<keyword evidence="7" id="KW-1185">Reference proteome</keyword>
<dbReference type="InterPro" id="IPR006680">
    <property type="entry name" value="Amidohydro-rel"/>
</dbReference>
<evidence type="ECO:0000256" key="4">
    <source>
        <dbReference type="ARBA" id="ARBA00022801"/>
    </source>
</evidence>
<dbReference type="CDD" id="cd01314">
    <property type="entry name" value="D-HYD"/>
    <property type="match status" value="1"/>
</dbReference>
<dbReference type="SUPFAM" id="SSF51556">
    <property type="entry name" value="Metallo-dependent hydrolases"/>
    <property type="match status" value="1"/>
</dbReference>
<evidence type="ECO:0000313" key="6">
    <source>
        <dbReference type="EMBL" id="MBP1951062.1"/>
    </source>
</evidence>
<proteinExistence type="inferred from homology"/>
<reference evidence="6 7" key="1">
    <citation type="submission" date="2021-03" db="EMBL/GenBank/DDBJ databases">
        <title>Genomic Encyclopedia of Type Strains, Phase IV (KMG-IV): sequencing the most valuable type-strain genomes for metagenomic binning, comparative biology and taxonomic classification.</title>
        <authorList>
            <person name="Goeker M."/>
        </authorList>
    </citation>
    <scope>NUCLEOTIDE SEQUENCE [LARGE SCALE GENOMIC DNA]</scope>
    <source>
        <strain evidence="6 7">DSM 22420</strain>
    </source>
</reference>
<feature type="domain" description="Amidohydrolase-related" evidence="5">
    <location>
        <begin position="49"/>
        <end position="434"/>
    </location>
</feature>
<dbReference type="Gene3D" id="2.30.40.10">
    <property type="entry name" value="Urease, subunit C, domain 1"/>
    <property type="match status" value="1"/>
</dbReference>
<dbReference type="Gene3D" id="3.20.20.140">
    <property type="entry name" value="Metal-dependent hydrolases"/>
    <property type="match status" value="1"/>
</dbReference>
<dbReference type="EC" id="3.5.2.2" evidence="6"/>
<evidence type="ECO:0000256" key="3">
    <source>
        <dbReference type="ARBA" id="ARBA00022723"/>
    </source>
</evidence>
<evidence type="ECO:0000256" key="1">
    <source>
        <dbReference type="ARBA" id="ARBA00001947"/>
    </source>
</evidence>
<gene>
    <name evidence="6" type="ORF">J2Z27_000088</name>
</gene>
<sequence length="464" mass="51380">MKTLIKNGIIVTTENEYKGDILIEGTKIEAVGRNLRVEADKIIEAEGMYILPGGVDQHAHFSFEFMGERTKGFETTNAAALGGTTTVIEFVNQEQGKGLVETVEAYRKEWVDGISMVDYSFHPVITDPTPETFKDIKNLPEAGYPTVKLFMAYKGQFFHSDDEAVTNALLEAKDAGVTVMVHAENADLIELMQKKAIADGNTDPYYHALTRPPIVETEATERAINLARFAGAPIYIVHVTTEGAVNAIKKAKEEGLPVYGETCTQYLLFDKEYLAKEDFEGSKYVCSPALRDKKDQDYLWKSLRDGSINAVSSDHCGFTTEQKKMGIDDFRKIPNGTPGLENRLPMLWTHGVEAGKITRSELVDYYSTMPAKNNGLDHRKGHLAPGYDADIVIYNPNVKKKVTLEDSLNGLDYTAYEGFDQIGECDAVFLRGTPVVKDGKYIGEKGQGAFIKGTAFGTAFSRRN</sequence>
<protein>
    <submittedName>
        <fullName evidence="6">Dihydropyrimidinase</fullName>
        <ecNumber evidence="6">3.5.2.2</ecNumber>
    </submittedName>
</protein>
<accession>A0ABS4HKW9</accession>
<dbReference type="PANTHER" id="PTHR11647">
    <property type="entry name" value="HYDRANTOINASE/DIHYDROPYRIMIDINASE FAMILY MEMBER"/>
    <property type="match status" value="1"/>
</dbReference>
<dbReference type="NCBIfam" id="TIGR02033">
    <property type="entry name" value="D-hydantoinase"/>
    <property type="match status" value="1"/>
</dbReference>
<dbReference type="InterPro" id="IPR050378">
    <property type="entry name" value="Metallo-dep_Hydrolases_sf"/>
</dbReference>
<dbReference type="RefSeq" id="WP_186090670.1">
    <property type="nucleotide sequence ID" value="NZ_BMCN01000001.1"/>
</dbReference>
<keyword evidence="4 6" id="KW-0378">Hydrolase</keyword>